<keyword evidence="2" id="KW-1185">Reference proteome</keyword>
<sequence>MHQYRFYSFHPVSVQDTLFSNTQFQNGTCVNPLLYLMPWLEDLPSNLILRVEIDSVNGSGGADNNTSSYFKQEHFSEISFEKRCRAIKCVENYTVTLVDYPIFFPNTDKPVIFDFNLTNYGDFITHFILEADFSLPCDLSIIDHETHRFHHGFDMIDDFVDSNHTHISTVYPLTIDHDDYIIFYVQAICSQTFDYVTRPELNLTVRTQNASLMYTVIHLLIAILLYFHQAQTNSNPTFNLSFGSMKIYAEVGISFEFYASDTDHAVFIQNTLKNVNIDGSELIIKSEKSENTWLEIRCKIEINGCILSVQSSAHYSINNYQTGFVFKLRNTTKYNIGRDNIILKLNADVSKFIEVHIFKLFIQFHCYTQKCENIKLSEETLYINIDSSDLIYPCVNYGENFINETVRLSSEEFKKECVPEQILQPSSTLSLDLVDDTVVLRQRNSKIDLFLKKNSNLQDYL</sequence>
<organism evidence="1 2">
    <name type="scientific">Thelohanellus kitauei</name>
    <name type="common">Myxosporean</name>
    <dbReference type="NCBI Taxonomy" id="669202"/>
    <lineage>
        <taxon>Eukaryota</taxon>
        <taxon>Metazoa</taxon>
        <taxon>Cnidaria</taxon>
        <taxon>Myxozoa</taxon>
        <taxon>Myxosporea</taxon>
        <taxon>Bivalvulida</taxon>
        <taxon>Platysporina</taxon>
        <taxon>Myxobolidae</taxon>
        <taxon>Thelohanellus</taxon>
    </lineage>
</organism>
<gene>
    <name evidence="1" type="ORF">RF11_09923</name>
</gene>
<protein>
    <submittedName>
        <fullName evidence="1">Uncharacterized protein</fullName>
    </submittedName>
</protein>
<proteinExistence type="predicted"/>
<dbReference type="AlphaFoldDB" id="A0A0C2N5A0"/>
<comment type="caution">
    <text evidence="1">The sequence shown here is derived from an EMBL/GenBank/DDBJ whole genome shotgun (WGS) entry which is preliminary data.</text>
</comment>
<reference evidence="1 2" key="1">
    <citation type="journal article" date="2014" name="Genome Biol. Evol.">
        <title>The genome of the myxosporean Thelohanellus kitauei shows adaptations to nutrient acquisition within its fish host.</title>
        <authorList>
            <person name="Yang Y."/>
            <person name="Xiong J."/>
            <person name="Zhou Z."/>
            <person name="Huo F."/>
            <person name="Miao W."/>
            <person name="Ran C."/>
            <person name="Liu Y."/>
            <person name="Zhang J."/>
            <person name="Feng J."/>
            <person name="Wang M."/>
            <person name="Wang M."/>
            <person name="Wang L."/>
            <person name="Yao B."/>
        </authorList>
    </citation>
    <scope>NUCLEOTIDE SEQUENCE [LARGE SCALE GENOMIC DNA]</scope>
    <source>
        <strain evidence="1">Wuqing</strain>
    </source>
</reference>
<evidence type="ECO:0000313" key="1">
    <source>
        <dbReference type="EMBL" id="KII69062.1"/>
    </source>
</evidence>
<evidence type="ECO:0000313" key="2">
    <source>
        <dbReference type="Proteomes" id="UP000031668"/>
    </source>
</evidence>
<dbReference type="Proteomes" id="UP000031668">
    <property type="component" value="Unassembled WGS sequence"/>
</dbReference>
<accession>A0A0C2N5A0</accession>
<dbReference type="EMBL" id="JWZT01002608">
    <property type="protein sequence ID" value="KII69062.1"/>
    <property type="molecule type" value="Genomic_DNA"/>
</dbReference>
<name>A0A0C2N5A0_THEKT</name>